<dbReference type="EMBL" id="BMWC01000013">
    <property type="protein sequence ID" value="GGX27805.1"/>
    <property type="molecule type" value="Genomic_DNA"/>
</dbReference>
<comment type="caution">
    <text evidence="2">The sequence shown here is derived from an EMBL/GenBank/DDBJ whole genome shotgun (WGS) entry which is preliminary data.</text>
</comment>
<feature type="compositionally biased region" description="Basic and acidic residues" evidence="1">
    <location>
        <begin position="59"/>
        <end position="69"/>
    </location>
</feature>
<evidence type="ECO:0000256" key="1">
    <source>
        <dbReference type="SAM" id="MobiDB-lite"/>
    </source>
</evidence>
<accession>A0ABQ2XQ98</accession>
<feature type="region of interest" description="Disordered" evidence="1">
    <location>
        <begin position="1"/>
        <end position="70"/>
    </location>
</feature>
<protein>
    <submittedName>
        <fullName evidence="2">Uncharacterized protein</fullName>
    </submittedName>
</protein>
<feature type="compositionally biased region" description="Basic residues" evidence="1">
    <location>
        <begin position="48"/>
        <end position="58"/>
    </location>
</feature>
<evidence type="ECO:0000313" key="3">
    <source>
        <dbReference type="Proteomes" id="UP000617743"/>
    </source>
</evidence>
<sequence>MEAAEARPRKGLAGAMTGMPRLRSSELTPIQAAASAKRAVDEDDGHRVGRGRGGRPRRDRREVVRHENRSSAICAIASPPERPRGTSCAPA</sequence>
<keyword evidence="3" id="KW-1185">Reference proteome</keyword>
<evidence type="ECO:0000313" key="2">
    <source>
        <dbReference type="EMBL" id="GGX27805.1"/>
    </source>
</evidence>
<name>A0ABQ2XQ98_9ACTN</name>
<reference evidence="3" key="1">
    <citation type="journal article" date="2019" name="Int. J. Syst. Evol. Microbiol.">
        <title>The Global Catalogue of Microorganisms (GCM) 10K type strain sequencing project: providing services to taxonomists for standard genome sequencing and annotation.</title>
        <authorList>
            <consortium name="The Broad Institute Genomics Platform"/>
            <consortium name="The Broad Institute Genome Sequencing Center for Infectious Disease"/>
            <person name="Wu L."/>
            <person name="Ma J."/>
        </authorList>
    </citation>
    <scope>NUCLEOTIDE SEQUENCE [LARGE SCALE GENOMIC DNA]</scope>
    <source>
        <strain evidence="3">JCM 4866</strain>
    </source>
</reference>
<feature type="compositionally biased region" description="Basic and acidic residues" evidence="1">
    <location>
        <begin position="38"/>
        <end position="47"/>
    </location>
</feature>
<proteinExistence type="predicted"/>
<dbReference type="Proteomes" id="UP000617743">
    <property type="component" value="Unassembled WGS sequence"/>
</dbReference>
<gene>
    <name evidence="2" type="ORF">GCM10010383_68110</name>
</gene>
<organism evidence="2 3">
    <name type="scientific">Streptomyces lomondensis</name>
    <dbReference type="NCBI Taxonomy" id="68229"/>
    <lineage>
        <taxon>Bacteria</taxon>
        <taxon>Bacillati</taxon>
        <taxon>Actinomycetota</taxon>
        <taxon>Actinomycetes</taxon>
        <taxon>Kitasatosporales</taxon>
        <taxon>Streptomycetaceae</taxon>
        <taxon>Streptomyces</taxon>
    </lineage>
</organism>